<keyword evidence="3" id="KW-1185">Reference proteome</keyword>
<accession>D8PM77</accession>
<dbReference type="Proteomes" id="UP000007431">
    <property type="component" value="Unassembled WGS sequence"/>
</dbReference>
<sequence>MYRPRATTSAINPAIYIPNARYTGIRTSLSPTALPSYVFAMYASSLPSPPLSDWHTANTDAGLGLDAVAPGSNVSTSIAPSSAPPAAQPPASVASAASYDSDSSDDIDIIMDHIHGAPAVAAPQPVAAYAALVPANMPPLPGMVGGGPAGIFGPVVVTDPAVNQVGQGYVVTPDHDLHLPTYFWPPGPKYYAVTRGRYVGVFNSSALFTMAICGVSSPVSRATRDLQDALDFFNAARRANMLEITG</sequence>
<organism evidence="3">
    <name type="scientific">Schizophyllum commune (strain H4-8 / FGSC 9210)</name>
    <name type="common">Split gill fungus</name>
    <dbReference type="NCBI Taxonomy" id="578458"/>
    <lineage>
        <taxon>Eukaryota</taxon>
        <taxon>Fungi</taxon>
        <taxon>Dikarya</taxon>
        <taxon>Basidiomycota</taxon>
        <taxon>Agaricomycotina</taxon>
        <taxon>Agaricomycetes</taxon>
        <taxon>Agaricomycetidae</taxon>
        <taxon>Agaricales</taxon>
        <taxon>Schizophyllaceae</taxon>
        <taxon>Schizophyllum</taxon>
    </lineage>
</organism>
<dbReference type="HOGENOM" id="CLU_1129622_0_0_1"/>
<dbReference type="OrthoDB" id="3270804at2759"/>
<feature type="compositionally biased region" description="Low complexity" evidence="1">
    <location>
        <begin position="89"/>
        <end position="100"/>
    </location>
</feature>
<proteinExistence type="predicted"/>
<feature type="region of interest" description="Disordered" evidence="1">
    <location>
        <begin position="74"/>
        <end position="100"/>
    </location>
</feature>
<dbReference type="EMBL" id="GL377302">
    <property type="protein sequence ID" value="EFJ04141.1"/>
    <property type="molecule type" value="Genomic_DNA"/>
</dbReference>
<dbReference type="RefSeq" id="XP_003039043.1">
    <property type="nucleotide sequence ID" value="XM_003038997.1"/>
</dbReference>
<evidence type="ECO:0000313" key="2">
    <source>
        <dbReference type="EMBL" id="EFJ04141.1"/>
    </source>
</evidence>
<name>D8PM77_SCHCM</name>
<gene>
    <name evidence="2" type="ORF">SCHCODRAFT_231973</name>
</gene>
<dbReference type="AlphaFoldDB" id="D8PM77"/>
<reference evidence="2 3" key="1">
    <citation type="journal article" date="2010" name="Nat. Biotechnol.">
        <title>Genome sequence of the model mushroom Schizophyllum commune.</title>
        <authorList>
            <person name="Ohm R.A."/>
            <person name="de Jong J.F."/>
            <person name="Lugones L.G."/>
            <person name="Aerts A."/>
            <person name="Kothe E."/>
            <person name="Stajich J.E."/>
            <person name="de Vries R.P."/>
            <person name="Record E."/>
            <person name="Levasseur A."/>
            <person name="Baker S.E."/>
            <person name="Bartholomew K.A."/>
            <person name="Coutinho P.M."/>
            <person name="Erdmann S."/>
            <person name="Fowler T.J."/>
            <person name="Gathman A.C."/>
            <person name="Lombard V."/>
            <person name="Henrissat B."/>
            <person name="Knabe N."/>
            <person name="Kuees U."/>
            <person name="Lilly W.W."/>
            <person name="Lindquist E."/>
            <person name="Lucas S."/>
            <person name="Magnuson J.K."/>
            <person name="Piumi F."/>
            <person name="Raudaskoski M."/>
            <person name="Salamov A."/>
            <person name="Schmutz J."/>
            <person name="Schwarze F.W.M.R."/>
            <person name="vanKuyk P.A."/>
            <person name="Horton J.S."/>
            <person name="Grigoriev I.V."/>
            <person name="Woesten H.A.B."/>
        </authorList>
    </citation>
    <scope>NUCLEOTIDE SEQUENCE [LARGE SCALE GENOMIC DNA]</scope>
    <source>
        <strain evidence="3">H4-8 / FGSC 9210</strain>
    </source>
</reference>
<dbReference type="InParanoid" id="D8PM77"/>
<evidence type="ECO:0000256" key="1">
    <source>
        <dbReference type="SAM" id="MobiDB-lite"/>
    </source>
</evidence>
<protein>
    <submittedName>
        <fullName evidence="2">Uncharacterized protein</fullName>
    </submittedName>
</protein>
<dbReference type="GeneID" id="9595142"/>
<evidence type="ECO:0000313" key="3">
    <source>
        <dbReference type="Proteomes" id="UP000007431"/>
    </source>
</evidence>
<dbReference type="KEGG" id="scm:SCHCO_02662322"/>
<dbReference type="VEuPathDB" id="FungiDB:SCHCODRAFT_02662322"/>